<dbReference type="EMBL" id="LSYV01000060">
    <property type="protein sequence ID" value="KXZ45070.1"/>
    <property type="molecule type" value="Genomic_DNA"/>
</dbReference>
<organism evidence="2 3">
    <name type="scientific">Gonium pectorale</name>
    <name type="common">Green alga</name>
    <dbReference type="NCBI Taxonomy" id="33097"/>
    <lineage>
        <taxon>Eukaryota</taxon>
        <taxon>Viridiplantae</taxon>
        <taxon>Chlorophyta</taxon>
        <taxon>core chlorophytes</taxon>
        <taxon>Chlorophyceae</taxon>
        <taxon>CS clade</taxon>
        <taxon>Chlamydomonadales</taxon>
        <taxon>Volvocaceae</taxon>
        <taxon>Gonium</taxon>
    </lineage>
</organism>
<evidence type="ECO:0000313" key="3">
    <source>
        <dbReference type="Proteomes" id="UP000075714"/>
    </source>
</evidence>
<dbReference type="AlphaFoldDB" id="A0A150G6V4"/>
<sequence>MADSVDAAKRDSRRSKEALLLLREQMAVLRSISSSCRYHAGFYKQICQLRELLGAELLASGLLEHWAGLLLTVTEVHSTDAALAELRHSVYSAFADVLHDFRYCSPCAASSQLPTGPSLSFLLSCHIVSACADLGCGGGEGGTYGMPPAFRLPEGASPQSHMLSTCLSAWRGTVLVERQRLLAALETEAPAAARLAGCPLRALYRRELSLLQQRKDGEQQALPQQATKELEAARQRLELSATPPLNTTATFELCMRLAEAAMAAAAGAPKTAAGSGPSGSGSSHGQAAACGLSAKEALQLAVESLRCGRAVLAGNEALREPHLPPALAARLGRWWELYAAAVTAAACHELSAMDAAVHISEHFARLAAHPGPVAQLSADVAAALRGGCLRCLTSLFPVALRPGSESVLEAYTRTFTIYGDTWIQLLAFGETTEAVSLVAAAAEALAEHSAALTQPHAVGATESFSGATQACHFASTLFGSMLLTKLWQSGPFLLSFPSGAAGGGDAVGAPGAAAGYLPSGDGAEQLAAVASVVVARLLPEMARLLQGLLQQLHAGALDDRQLGSMRGLLMDLLRMVPWPAVGLARSSGALGEARQSADGGGGSNDDRAGSGGESSERSGGDNGSGGGDDSAAASWRQLLLVEVRLPALLGAALRLLEQVEEAMKESEGAEWRAKPLRSEPIGEGLGQALAALAAWAPAELARVVAAADRAVAGGRSGALPTTALFRSVLGRGGCRPAPELLEVVEAACGGAGQQRVPTFLPPEEWERLLQWSGLLLPPVRARGLVSG</sequence>
<dbReference type="Proteomes" id="UP000075714">
    <property type="component" value="Unassembled WGS sequence"/>
</dbReference>
<evidence type="ECO:0000256" key="1">
    <source>
        <dbReference type="SAM" id="MobiDB-lite"/>
    </source>
</evidence>
<name>A0A150G6V4_GONPE</name>
<proteinExistence type="predicted"/>
<evidence type="ECO:0000313" key="2">
    <source>
        <dbReference type="EMBL" id="KXZ45070.1"/>
    </source>
</evidence>
<feature type="compositionally biased region" description="Basic and acidic residues" evidence="1">
    <location>
        <begin position="604"/>
        <end position="619"/>
    </location>
</feature>
<keyword evidence="3" id="KW-1185">Reference proteome</keyword>
<accession>A0A150G6V4</accession>
<comment type="caution">
    <text evidence="2">The sequence shown here is derived from an EMBL/GenBank/DDBJ whole genome shotgun (WGS) entry which is preliminary data.</text>
</comment>
<protein>
    <submittedName>
        <fullName evidence="2">Uncharacterized protein</fullName>
    </submittedName>
</protein>
<gene>
    <name evidence="2" type="ORF">GPECTOR_59g679</name>
</gene>
<reference evidence="3" key="1">
    <citation type="journal article" date="2016" name="Nat. Commun.">
        <title>The Gonium pectorale genome demonstrates co-option of cell cycle regulation during the evolution of multicellularity.</title>
        <authorList>
            <person name="Hanschen E.R."/>
            <person name="Marriage T.N."/>
            <person name="Ferris P.J."/>
            <person name="Hamaji T."/>
            <person name="Toyoda A."/>
            <person name="Fujiyama A."/>
            <person name="Neme R."/>
            <person name="Noguchi H."/>
            <person name="Minakuchi Y."/>
            <person name="Suzuki M."/>
            <person name="Kawai-Toyooka H."/>
            <person name="Smith D.R."/>
            <person name="Sparks H."/>
            <person name="Anderson J."/>
            <person name="Bakaric R."/>
            <person name="Luria V."/>
            <person name="Karger A."/>
            <person name="Kirschner M.W."/>
            <person name="Durand P.M."/>
            <person name="Michod R.E."/>
            <person name="Nozaki H."/>
            <person name="Olson B.J."/>
        </authorList>
    </citation>
    <scope>NUCLEOTIDE SEQUENCE [LARGE SCALE GENOMIC DNA]</scope>
    <source>
        <strain evidence="3">NIES-2863</strain>
    </source>
</reference>
<feature type="region of interest" description="Disordered" evidence="1">
    <location>
        <begin position="589"/>
        <end position="629"/>
    </location>
</feature>